<dbReference type="GO" id="GO:0006526">
    <property type="term" value="P:L-arginine biosynthetic process"/>
    <property type="evidence" value="ECO:0007669"/>
    <property type="project" value="UniProtKB-ARBA"/>
</dbReference>
<evidence type="ECO:0000256" key="7">
    <source>
        <dbReference type="ARBA" id="ARBA00029440"/>
    </source>
</evidence>
<evidence type="ECO:0000256" key="2">
    <source>
        <dbReference type="ARBA" id="ARBA00004173"/>
    </source>
</evidence>
<dbReference type="EC" id="2.6.1.11" evidence="8"/>
<dbReference type="PANTHER" id="PTHR11986:SF79">
    <property type="entry name" value="ACETYLORNITHINE AMINOTRANSFERASE, MITOCHONDRIAL"/>
    <property type="match status" value="1"/>
</dbReference>
<dbReference type="NCBIfam" id="TIGR00707">
    <property type="entry name" value="argD"/>
    <property type="match status" value="1"/>
</dbReference>
<dbReference type="GO" id="GO:0005739">
    <property type="term" value="C:mitochondrion"/>
    <property type="evidence" value="ECO:0007669"/>
    <property type="project" value="UniProtKB-SubCell"/>
</dbReference>
<evidence type="ECO:0000256" key="4">
    <source>
        <dbReference type="ARBA" id="ARBA00022605"/>
    </source>
</evidence>
<dbReference type="PROSITE" id="PS00600">
    <property type="entry name" value="AA_TRANSFER_CLASS_3"/>
    <property type="match status" value="1"/>
</dbReference>
<reference evidence="8" key="1">
    <citation type="submission" date="2018-06" db="EMBL/GenBank/DDBJ databases">
        <authorList>
            <person name="Zhirakovskaya E."/>
        </authorList>
    </citation>
    <scope>NUCLEOTIDE SEQUENCE</scope>
</reference>
<accession>A0A3B1AP79</accession>
<evidence type="ECO:0000256" key="5">
    <source>
        <dbReference type="ARBA" id="ARBA00022679"/>
    </source>
</evidence>
<keyword evidence="3 8" id="KW-0032">Aminotransferase</keyword>
<keyword evidence="6" id="KW-0663">Pyridoxal phosphate</keyword>
<dbReference type="Gene3D" id="3.90.1150.10">
    <property type="entry name" value="Aspartate Aminotransferase, domain 1"/>
    <property type="match status" value="1"/>
</dbReference>
<dbReference type="EMBL" id="UOFR01000034">
    <property type="protein sequence ID" value="VAW95724.1"/>
    <property type="molecule type" value="Genomic_DNA"/>
</dbReference>
<dbReference type="AlphaFoldDB" id="A0A3B1AP79"/>
<dbReference type="GO" id="GO:0030170">
    <property type="term" value="F:pyridoxal phosphate binding"/>
    <property type="evidence" value="ECO:0007669"/>
    <property type="project" value="InterPro"/>
</dbReference>
<protein>
    <submittedName>
        <fullName evidence="8">Acetylornithine aminotransferase</fullName>
        <ecNumber evidence="8">2.6.1.11</ecNumber>
    </submittedName>
</protein>
<dbReference type="InterPro" id="IPR004636">
    <property type="entry name" value="AcOrn/SuccOrn_fam"/>
</dbReference>
<dbReference type="NCBIfam" id="NF002325">
    <property type="entry name" value="PRK01278.1"/>
    <property type="match status" value="1"/>
</dbReference>
<dbReference type="InterPro" id="IPR049704">
    <property type="entry name" value="Aminotrans_3_PPA_site"/>
</dbReference>
<dbReference type="Pfam" id="PF00202">
    <property type="entry name" value="Aminotran_3"/>
    <property type="match status" value="1"/>
</dbReference>
<evidence type="ECO:0000256" key="6">
    <source>
        <dbReference type="ARBA" id="ARBA00022898"/>
    </source>
</evidence>
<comment type="cofactor">
    <cofactor evidence="1">
        <name>pyridoxal 5'-phosphate</name>
        <dbReference type="ChEBI" id="CHEBI:597326"/>
    </cofactor>
</comment>
<dbReference type="GO" id="GO:0003992">
    <property type="term" value="F:N2-acetyl-L-ornithine:2-oxoglutarate 5-aminotransferase activity"/>
    <property type="evidence" value="ECO:0007669"/>
    <property type="project" value="UniProtKB-EC"/>
</dbReference>
<sequence length="391" mass="41843">MTNYARLEVTFSHGKGALLWDSNGKEYLDALGGIAVCALGHAHPAVQAAISDQAGKLIHTSNIYEIEVQRQLADKLCDLSGMDNVFFANSGAEANEAAIKLARLYGHSKGIDTPTLIVMDGSFHGRTLATLTATGNRKIQAGFEPLVSGFVRAPYNDIEAIENIGQSNKEVVAVMVEPITGEGGISIPDQDYLIKLRRVCDQHGWLLIVDEIQTGMGRTGKWFAHQHQGIKPDIMTLAKALGNGVPIGACLALGAAAKLFQPGHHGSTYGGNPLACRASLSVIETIEQEQLIDRVNELSSIFVNGFKEKLGGQDGVVEIRAKGLMLGIELDTPCADLVKQALEQGLLINVTAGNVVRLLPPYIITNEQANKIIDLVSGLVVTYLEKTKVSA</sequence>
<dbReference type="Gene3D" id="3.40.640.10">
    <property type="entry name" value="Type I PLP-dependent aspartate aminotransferase-like (Major domain)"/>
    <property type="match status" value="1"/>
</dbReference>
<dbReference type="InterPro" id="IPR005814">
    <property type="entry name" value="Aminotrans_3"/>
</dbReference>
<dbReference type="CDD" id="cd00610">
    <property type="entry name" value="OAT_like"/>
    <property type="match status" value="1"/>
</dbReference>
<organism evidence="8">
    <name type="scientific">hydrothermal vent metagenome</name>
    <dbReference type="NCBI Taxonomy" id="652676"/>
    <lineage>
        <taxon>unclassified sequences</taxon>
        <taxon>metagenomes</taxon>
        <taxon>ecological metagenomes</taxon>
    </lineage>
</organism>
<dbReference type="HAMAP" id="MF_01107">
    <property type="entry name" value="ArgD_aminotrans_3"/>
    <property type="match status" value="1"/>
</dbReference>
<evidence type="ECO:0000313" key="8">
    <source>
        <dbReference type="EMBL" id="VAW95724.1"/>
    </source>
</evidence>
<dbReference type="PIRSF" id="PIRSF000521">
    <property type="entry name" value="Transaminase_4ab_Lys_Orn"/>
    <property type="match status" value="1"/>
</dbReference>
<dbReference type="InterPro" id="IPR015424">
    <property type="entry name" value="PyrdxlP-dep_Trfase"/>
</dbReference>
<evidence type="ECO:0000256" key="1">
    <source>
        <dbReference type="ARBA" id="ARBA00001933"/>
    </source>
</evidence>
<dbReference type="InterPro" id="IPR015422">
    <property type="entry name" value="PyrdxlP-dep_Trfase_small"/>
</dbReference>
<keyword evidence="5 8" id="KW-0808">Transferase</keyword>
<dbReference type="GO" id="GO:0042802">
    <property type="term" value="F:identical protein binding"/>
    <property type="evidence" value="ECO:0007669"/>
    <property type="project" value="TreeGrafter"/>
</dbReference>
<comment type="pathway">
    <text evidence="7">Amino-acid biosynthesis.</text>
</comment>
<dbReference type="InterPro" id="IPR015421">
    <property type="entry name" value="PyrdxlP-dep_Trfase_major"/>
</dbReference>
<dbReference type="InterPro" id="IPR050103">
    <property type="entry name" value="Class-III_PLP-dep_AT"/>
</dbReference>
<name>A0A3B1AP79_9ZZZZ</name>
<dbReference type="SUPFAM" id="SSF53383">
    <property type="entry name" value="PLP-dependent transferases"/>
    <property type="match status" value="1"/>
</dbReference>
<gene>
    <name evidence="8" type="ORF">MNBD_GAMMA21-1528</name>
</gene>
<proteinExistence type="inferred from homology"/>
<evidence type="ECO:0000256" key="3">
    <source>
        <dbReference type="ARBA" id="ARBA00022576"/>
    </source>
</evidence>
<comment type="subcellular location">
    <subcellularLocation>
        <location evidence="2">Mitochondrion</location>
    </subcellularLocation>
</comment>
<keyword evidence="4" id="KW-0028">Amino-acid biosynthesis</keyword>
<dbReference type="PANTHER" id="PTHR11986">
    <property type="entry name" value="AMINOTRANSFERASE CLASS III"/>
    <property type="match status" value="1"/>
</dbReference>
<dbReference type="FunFam" id="3.40.640.10:FF:000004">
    <property type="entry name" value="Acetylornithine aminotransferase"/>
    <property type="match status" value="1"/>
</dbReference>